<proteinExistence type="inferred from homology"/>
<dbReference type="AlphaFoldDB" id="G8Y5J3"/>
<dbReference type="InParanoid" id="G8Y5J3"/>
<evidence type="ECO:0000256" key="13">
    <source>
        <dbReference type="SAM" id="MobiDB-lite"/>
    </source>
</evidence>
<comment type="similarity">
    <text evidence="2">Belongs to the protein kinase superfamily. CMGC Ser/Thr protein kinase family. CDC2/CDKX subfamily.</text>
</comment>
<dbReference type="STRING" id="559304.G8Y5J3"/>
<evidence type="ECO:0000256" key="2">
    <source>
        <dbReference type="ARBA" id="ARBA00006485"/>
    </source>
</evidence>
<name>G8Y5J3_PICSO</name>
<keyword evidence="6" id="KW-0808">Transferase</keyword>
<evidence type="ECO:0000313" key="16">
    <source>
        <dbReference type="EMBL" id="CCE84904.1"/>
    </source>
</evidence>
<dbReference type="InterPro" id="IPR050108">
    <property type="entry name" value="CDK"/>
</dbReference>
<evidence type="ECO:0000256" key="8">
    <source>
        <dbReference type="ARBA" id="ARBA00022777"/>
    </source>
</evidence>
<dbReference type="PROSITE" id="PS00108">
    <property type="entry name" value="PROTEIN_KINASE_ST"/>
    <property type="match status" value="1"/>
</dbReference>
<dbReference type="OrthoDB" id="28397at2759"/>
<keyword evidence="9 12" id="KW-0067">ATP-binding</keyword>
<evidence type="ECO:0000256" key="10">
    <source>
        <dbReference type="ARBA" id="ARBA00023242"/>
    </source>
</evidence>
<dbReference type="EMBL" id="FO082049">
    <property type="protein sequence ID" value="CCE83873.1"/>
    <property type="molecule type" value="Genomic_DNA"/>
</dbReference>
<dbReference type="GO" id="GO:0030447">
    <property type="term" value="P:filamentous growth"/>
    <property type="evidence" value="ECO:0007669"/>
    <property type="project" value="UniProtKB-ARBA"/>
</dbReference>
<evidence type="ECO:0000256" key="1">
    <source>
        <dbReference type="ARBA" id="ARBA00004123"/>
    </source>
</evidence>
<feature type="compositionally biased region" description="Basic and acidic residues" evidence="13">
    <location>
        <begin position="523"/>
        <end position="532"/>
    </location>
</feature>
<dbReference type="Proteomes" id="UP000005222">
    <property type="component" value="Chromosome K"/>
</dbReference>
<evidence type="ECO:0000256" key="9">
    <source>
        <dbReference type="ARBA" id="ARBA00022840"/>
    </source>
</evidence>
<dbReference type="EMBL" id="FO082048">
    <property type="protein sequence ID" value="CCE84904.1"/>
    <property type="molecule type" value="Genomic_DNA"/>
</dbReference>
<keyword evidence="5" id="KW-0723">Serine/threonine-protein kinase</keyword>
<keyword evidence="10" id="KW-0539">Nucleus</keyword>
<evidence type="ECO:0000256" key="6">
    <source>
        <dbReference type="ARBA" id="ARBA00022679"/>
    </source>
</evidence>
<feature type="region of interest" description="Disordered" evidence="13">
    <location>
        <begin position="365"/>
        <end position="386"/>
    </location>
</feature>
<keyword evidence="8" id="KW-0418">Kinase</keyword>
<dbReference type="Pfam" id="PF00069">
    <property type="entry name" value="Pkinase"/>
    <property type="match status" value="1"/>
</dbReference>
<dbReference type="InterPro" id="IPR000719">
    <property type="entry name" value="Prot_kinase_dom"/>
</dbReference>
<dbReference type="PROSITE" id="PS00107">
    <property type="entry name" value="PROTEIN_KINASE_ATP"/>
    <property type="match status" value="1"/>
</dbReference>
<gene>
    <name evidence="16" type="primary">Piso0_004468</name>
    <name evidence="15" type="ORF">GNLVRS01_PISO0K17544g</name>
    <name evidence="16" type="ORF">GNLVRS01_PISO0L17545g</name>
</gene>
<dbReference type="FunCoup" id="G8Y5J3">
    <property type="interactions" value="446"/>
</dbReference>
<dbReference type="EC" id="2.7.11.22" evidence="4"/>
<dbReference type="Gene3D" id="3.30.200.20">
    <property type="entry name" value="Phosphorylase Kinase, domain 1"/>
    <property type="match status" value="1"/>
</dbReference>
<dbReference type="FunFam" id="1.10.510.10:FF:000562">
    <property type="entry name" value="Serine/threonine-protein kinase bur1"/>
    <property type="match status" value="1"/>
</dbReference>
<evidence type="ECO:0000256" key="12">
    <source>
        <dbReference type="PROSITE-ProRule" id="PRU10141"/>
    </source>
</evidence>
<dbReference type="EC" id="2.7.11.23" evidence="3"/>
<feature type="compositionally biased region" description="Polar residues" evidence="13">
    <location>
        <begin position="445"/>
        <end position="458"/>
    </location>
</feature>
<feature type="compositionally biased region" description="Basic and acidic residues" evidence="13">
    <location>
        <begin position="501"/>
        <end position="515"/>
    </location>
</feature>
<dbReference type="GO" id="GO:0008353">
    <property type="term" value="F:RNA polymerase II CTD heptapeptide repeat kinase activity"/>
    <property type="evidence" value="ECO:0007669"/>
    <property type="project" value="UniProtKB-EC"/>
</dbReference>
<accession>G8Y5J3</accession>
<dbReference type="Gene3D" id="1.10.510.10">
    <property type="entry name" value="Transferase(Phosphotransferase) domain 1"/>
    <property type="match status" value="1"/>
</dbReference>
<evidence type="ECO:0000256" key="3">
    <source>
        <dbReference type="ARBA" id="ARBA00012409"/>
    </source>
</evidence>
<evidence type="ECO:0000256" key="7">
    <source>
        <dbReference type="ARBA" id="ARBA00022741"/>
    </source>
</evidence>
<evidence type="ECO:0000313" key="17">
    <source>
        <dbReference type="Proteomes" id="UP000005222"/>
    </source>
</evidence>
<dbReference type="HOGENOM" id="CLU_000288_181_21_1"/>
<dbReference type="GO" id="GO:0004693">
    <property type="term" value="F:cyclin-dependent protein serine/threonine kinase activity"/>
    <property type="evidence" value="ECO:0007669"/>
    <property type="project" value="UniProtKB-EC"/>
</dbReference>
<evidence type="ECO:0000256" key="4">
    <source>
        <dbReference type="ARBA" id="ARBA00012425"/>
    </source>
</evidence>
<sequence>MKVLKAGEEWEHHIQPINKFHDMSKLKHYSIIRKLGQGTFGVVQKATDLRTHRVVALKQLINHSAKEGFPITAMREITILKKLRHTNILEISDMIYEEPKLTNPQDIIHQRGCFYTVSDYMCSDLVGLLENPNVHLEVSHIKCFMIQLLQGVKYIHEQMYLHRDIKAANILIGGDGILKIADFGLARLYHGRPPRLNCGPGGGERAYTALVVTRWYRPPELLLGERKYTTAVDMWGIGCVFGEMFTHKPILVGKTDSHQAQLIFSLVGPPNGINWPKAASLPNKTELNLGLTCKRTLESRFADLMTEDGVDLLSGLLQLDPYKRLNADDALEHEYFKNEPLPLKPHELPSFEECHEIDRERFKQEKERLNTTAAPSSNPPEMNRYADNRAPVGQAYQERGYSSAGYGKNYYGNYENRGRMHHNHSTYSGRGRPTGGQRPRETYGPRNNSRYPDSQYGNGSYRDYRDTYERNGSRRTIAPQATAYSSLRDRSPNRSSSAIRRAADQKTTEETHNRSSTDNNSNHAKDNSESKS</sequence>
<dbReference type="PROSITE" id="PS50011">
    <property type="entry name" value="PROTEIN_KINASE_DOM"/>
    <property type="match status" value="1"/>
</dbReference>
<feature type="domain" description="Protein kinase" evidence="14">
    <location>
        <begin position="29"/>
        <end position="336"/>
    </location>
</feature>
<evidence type="ECO:0000259" key="14">
    <source>
        <dbReference type="PROSITE" id="PS50011"/>
    </source>
</evidence>
<dbReference type="eggNOG" id="KOG0600">
    <property type="taxonomic scope" value="Eukaryota"/>
</dbReference>
<dbReference type="InterPro" id="IPR011009">
    <property type="entry name" value="Kinase-like_dom_sf"/>
</dbReference>
<organism evidence="16 17">
    <name type="scientific">Pichia sorbitophila (strain ATCC MYA-4447 / BCRC 22081 / CBS 7064 / NBRC 10061 / NRRL Y-12695)</name>
    <name type="common">Hybrid yeast</name>
    <dbReference type="NCBI Taxonomy" id="559304"/>
    <lineage>
        <taxon>Eukaryota</taxon>
        <taxon>Fungi</taxon>
        <taxon>Dikarya</taxon>
        <taxon>Ascomycota</taxon>
        <taxon>Saccharomycotina</taxon>
        <taxon>Pichiomycetes</taxon>
        <taxon>Debaryomycetaceae</taxon>
        <taxon>Millerozyma</taxon>
    </lineage>
</organism>
<dbReference type="SUPFAM" id="SSF56112">
    <property type="entry name" value="Protein kinase-like (PK-like)"/>
    <property type="match status" value="1"/>
</dbReference>
<dbReference type="Proteomes" id="UP000005222">
    <property type="component" value="Chromosome L"/>
</dbReference>
<dbReference type="SMART" id="SM00220">
    <property type="entry name" value="S_TKc"/>
    <property type="match status" value="1"/>
</dbReference>
<keyword evidence="17" id="KW-1185">Reference proteome</keyword>
<reference evidence="17" key="2">
    <citation type="journal article" date="2012" name="G3 (Bethesda)">
        <title>Pichia sorbitophila, an interspecies yeast hybrid reveals early steps of genome resolution following polyploidization.</title>
        <authorList>
            <person name="Leh Louis V."/>
            <person name="Despons L."/>
            <person name="Friedrich A."/>
            <person name="Martin T."/>
            <person name="Durrens P."/>
            <person name="Casaregola S."/>
            <person name="Neuveglise C."/>
            <person name="Fairhead C."/>
            <person name="Marck C."/>
            <person name="Cruz J.A."/>
            <person name="Straub M.L."/>
            <person name="Kugler V."/>
            <person name="Sacerdot C."/>
            <person name="Uzunov Z."/>
            <person name="Thierry A."/>
            <person name="Weiss S."/>
            <person name="Bleykasten C."/>
            <person name="De Montigny J."/>
            <person name="Jacques N."/>
            <person name="Jung P."/>
            <person name="Lemaire M."/>
            <person name="Mallet S."/>
            <person name="Morel G."/>
            <person name="Richard G.F."/>
            <person name="Sarkar A."/>
            <person name="Savel G."/>
            <person name="Schacherer J."/>
            <person name="Seret M.L."/>
            <person name="Talla E."/>
            <person name="Samson G."/>
            <person name="Jubin C."/>
            <person name="Poulain J."/>
            <person name="Vacherie B."/>
            <person name="Barbe V."/>
            <person name="Pelletier E."/>
            <person name="Sherman D.J."/>
            <person name="Westhof E."/>
            <person name="Weissenbach J."/>
            <person name="Baret P.V."/>
            <person name="Wincker P."/>
            <person name="Gaillardin C."/>
            <person name="Dujon B."/>
            <person name="Souciet J.L."/>
        </authorList>
    </citation>
    <scope>NUCLEOTIDE SEQUENCE [LARGE SCALE GENOMIC DNA]</scope>
    <source>
        <strain evidence="17">ATCC MYA-4447 / BCRC 22081 / CBS 7064 / NBRC 10061 / NRRL Y-12695</strain>
    </source>
</reference>
<feature type="binding site" evidence="12">
    <location>
        <position position="58"/>
    </location>
    <ligand>
        <name>ATP</name>
        <dbReference type="ChEBI" id="CHEBI:30616"/>
    </ligand>
</feature>
<dbReference type="GO" id="GO:0005524">
    <property type="term" value="F:ATP binding"/>
    <property type="evidence" value="ECO:0007669"/>
    <property type="project" value="UniProtKB-UniRule"/>
</dbReference>
<evidence type="ECO:0000256" key="5">
    <source>
        <dbReference type="ARBA" id="ARBA00022527"/>
    </source>
</evidence>
<protein>
    <recommendedName>
        <fullName evidence="11">Serine/threonine-protein kinase BUR1</fullName>
        <ecNumber evidence="4">2.7.11.22</ecNumber>
        <ecNumber evidence="3">2.7.11.23</ecNumber>
    </recommendedName>
</protein>
<feature type="compositionally biased region" description="Basic and acidic residues" evidence="13">
    <location>
        <begin position="462"/>
        <end position="472"/>
    </location>
</feature>
<dbReference type="GO" id="GO:0005634">
    <property type="term" value="C:nucleus"/>
    <property type="evidence" value="ECO:0007669"/>
    <property type="project" value="UniProtKB-SubCell"/>
</dbReference>
<dbReference type="InterPro" id="IPR008271">
    <property type="entry name" value="Ser/Thr_kinase_AS"/>
</dbReference>
<dbReference type="PANTHER" id="PTHR24056:SF233">
    <property type="entry name" value="CYCLIN-DEPENDENT KINASE 9"/>
    <property type="match status" value="1"/>
</dbReference>
<keyword evidence="7 12" id="KW-0547">Nucleotide-binding</keyword>
<evidence type="ECO:0000256" key="11">
    <source>
        <dbReference type="ARBA" id="ARBA00041018"/>
    </source>
</evidence>
<evidence type="ECO:0000313" key="15">
    <source>
        <dbReference type="EMBL" id="CCE83873.1"/>
    </source>
</evidence>
<reference evidence="16" key="1">
    <citation type="submission" date="2011-10" db="EMBL/GenBank/DDBJ databases">
        <authorList>
            <person name="Genoscope - CEA"/>
        </authorList>
    </citation>
    <scope>NUCLEOTIDE SEQUENCE</scope>
</reference>
<dbReference type="InterPro" id="IPR017441">
    <property type="entry name" value="Protein_kinase_ATP_BS"/>
</dbReference>
<dbReference type="PANTHER" id="PTHR24056">
    <property type="entry name" value="CELL DIVISION PROTEIN KINASE"/>
    <property type="match status" value="1"/>
</dbReference>
<comment type="subcellular location">
    <subcellularLocation>
        <location evidence="1">Nucleus</location>
    </subcellularLocation>
</comment>
<feature type="compositionally biased region" description="Polar residues" evidence="13">
    <location>
        <begin position="370"/>
        <end position="380"/>
    </location>
</feature>
<feature type="region of interest" description="Disordered" evidence="13">
    <location>
        <begin position="417"/>
        <end position="532"/>
    </location>
</feature>